<comment type="caution">
    <text evidence="1">The sequence shown here is derived from an EMBL/GenBank/DDBJ whole genome shotgun (WGS) entry which is preliminary data.</text>
</comment>
<keyword evidence="2" id="KW-1185">Reference proteome</keyword>
<protein>
    <submittedName>
        <fullName evidence="1">Uncharacterized protein</fullName>
    </submittedName>
</protein>
<proteinExistence type="predicted"/>
<dbReference type="OrthoDB" id="443981at2759"/>
<sequence>MALSAPPDLDKAASEPPEEVVATLQQVAQALKIQRGITSDDIFRGGYVWDIVDKSERHQCLQWLGRTVEWATKKWMLSEQDEWEQVAEMAAKLTSELCGKGASGAVQRRVSLWRRDGDPLLVGGIAVHEPSFVHADVGCKTWGAAILLARRIARQSVDISAFRRCIELGSGTGLLGLAAGCALRGLEGASVTMTDYLPVLIQAAREGARANGLLDNGAIVPMKMDWFEMAQDIVALSENREEPTRGTISIPIANYLDAVHRDATAAGNEWEGRIEPTLGAKESKGAFDLVIAADVLYEMEHCYVIALLANHLLAATKPGVGEPYVAPRFILTTPLRSTHWREVAAFEAEMAATPTMCLVSRDDTTRADDLDSWISGIKDKGSATMLASDLNLARAIGEDAGDSLIYRTYVYERC</sequence>
<organism evidence="1 2">
    <name type="scientific">Coemansia spiralis</name>
    <dbReference type="NCBI Taxonomy" id="417178"/>
    <lineage>
        <taxon>Eukaryota</taxon>
        <taxon>Fungi</taxon>
        <taxon>Fungi incertae sedis</taxon>
        <taxon>Zoopagomycota</taxon>
        <taxon>Kickxellomycotina</taxon>
        <taxon>Kickxellomycetes</taxon>
        <taxon>Kickxellales</taxon>
        <taxon>Kickxellaceae</taxon>
        <taxon>Coemansia</taxon>
    </lineage>
</organism>
<dbReference type="PANTHER" id="PTHR14614">
    <property type="entry name" value="HEPATOCELLULAR CARCINOMA-ASSOCIATED ANTIGEN"/>
    <property type="match status" value="1"/>
</dbReference>
<dbReference type="SUPFAM" id="SSF53335">
    <property type="entry name" value="S-adenosyl-L-methionine-dependent methyltransferases"/>
    <property type="match status" value="1"/>
</dbReference>
<dbReference type="Gene3D" id="3.40.50.150">
    <property type="entry name" value="Vaccinia Virus protein VP39"/>
    <property type="match status" value="1"/>
</dbReference>
<dbReference type="EMBL" id="JANBTX010000238">
    <property type="protein sequence ID" value="KAJ2684059.1"/>
    <property type="molecule type" value="Genomic_DNA"/>
</dbReference>
<dbReference type="AlphaFoldDB" id="A0A9W8GI79"/>
<gene>
    <name evidence="1" type="ORF">IWW39_005134</name>
</gene>
<accession>A0A9W8GI79</accession>
<evidence type="ECO:0000313" key="1">
    <source>
        <dbReference type="EMBL" id="KAJ2684059.1"/>
    </source>
</evidence>
<dbReference type="Proteomes" id="UP001151516">
    <property type="component" value="Unassembled WGS sequence"/>
</dbReference>
<name>A0A9W8GI79_9FUNG</name>
<evidence type="ECO:0000313" key="2">
    <source>
        <dbReference type="Proteomes" id="UP001151516"/>
    </source>
</evidence>
<dbReference type="InterPro" id="IPR029063">
    <property type="entry name" value="SAM-dependent_MTases_sf"/>
</dbReference>
<dbReference type="Pfam" id="PF10294">
    <property type="entry name" value="Methyltransf_16"/>
    <property type="match status" value="1"/>
</dbReference>
<dbReference type="InterPro" id="IPR019410">
    <property type="entry name" value="Methyltransf_16"/>
</dbReference>
<reference evidence="1" key="1">
    <citation type="submission" date="2022-07" db="EMBL/GenBank/DDBJ databases">
        <title>Phylogenomic reconstructions and comparative analyses of Kickxellomycotina fungi.</title>
        <authorList>
            <person name="Reynolds N.K."/>
            <person name="Stajich J.E."/>
            <person name="Barry K."/>
            <person name="Grigoriev I.V."/>
            <person name="Crous P."/>
            <person name="Smith M.E."/>
        </authorList>
    </citation>
    <scope>NUCLEOTIDE SEQUENCE</scope>
    <source>
        <strain evidence="1">CBS 109367</strain>
    </source>
</reference>